<evidence type="ECO:0000256" key="3">
    <source>
        <dbReference type="ARBA" id="ARBA00022806"/>
    </source>
</evidence>
<dbReference type="Proteomes" id="UP000051952">
    <property type="component" value="Unassembled WGS sequence"/>
</dbReference>
<evidence type="ECO:0000256" key="4">
    <source>
        <dbReference type="ARBA" id="ARBA00022840"/>
    </source>
</evidence>
<accession>A0A0S4JNB8</accession>
<protein>
    <recommendedName>
        <fullName evidence="6">DNA2/NAM7 helicase-like C-terminal domain-containing protein</fullName>
    </recommendedName>
</protein>
<feature type="region of interest" description="Disordered" evidence="5">
    <location>
        <begin position="412"/>
        <end position="450"/>
    </location>
</feature>
<dbReference type="InterPro" id="IPR041679">
    <property type="entry name" value="DNA2/NAM7-like_C"/>
</dbReference>
<dbReference type="GO" id="GO:0016787">
    <property type="term" value="F:hydrolase activity"/>
    <property type="evidence" value="ECO:0007669"/>
    <property type="project" value="UniProtKB-KW"/>
</dbReference>
<evidence type="ECO:0000313" key="7">
    <source>
        <dbReference type="EMBL" id="CUG90005.1"/>
    </source>
</evidence>
<feature type="region of interest" description="Disordered" evidence="5">
    <location>
        <begin position="1"/>
        <end position="26"/>
    </location>
</feature>
<dbReference type="InterPro" id="IPR027417">
    <property type="entry name" value="P-loop_NTPase"/>
</dbReference>
<sequence length="1380" mass="152884">MPKKEEARWQQVAAHSGHGGNEPRSVSHTYRVFPPLVSFFEEAFERKLKNVLQARTTQYSDIALVTAHRTNLFSEVEVRVVDIPRKKADTVKAILTAVTITTVPKVIDDYVDPSRVLLTCKDINSHAFWDGKVRAHKITVITFPGETTDALVDAAVTYLKLRAPTQQPRAHHVALLHIPTGAGFNTEERIRDTATMLPIEAKYELENILKDLEANHPYRDVVTFFSTIMFMEYHYIIACLGEYERRGQQFVVSEHLANGLIINRRDDEERFTDRRPSLEKGDSISATSKSTGKVFKSVVLFVDKDKAYVAGDVLEAVKGKAVFQRRTCDSEAIDLTSAALGAELTLAKLAWSRDSFDILFDDLRFRNIAKARIEFAQHHGQELYEFLITPVPEVARQIFAKRSRALLIASADGDRSDDEAGQREPQRRERGGRGVAAPPRPAAVEEPDDSFGNHLDEQQKLFVSLIMKPIPHLRKIKVDGPGGTGKTEALCCAAASFIRKNPNAKVLYLAFTRNACNVAARRLVQLLSLTSSDDNKVLLRLHGENESPLDGDPALYCFSNREDSTKEISRLTLTDKYYSPRENVPRITSYSIVVAACSQAKHFQHVDLVIVDEAAQCGLIEGLQALAPVVGNPSCTLVLGGDPKQTTPPCNFPAAKKHLHQSLYSFCHDNAAVVQLRNSHRASAHLATLLNHAIYDNKLVVMPPPVDVTEDELYREWRGHRGNPTAGRFIHCEETTTETTIAPKEMEIVVSCIASLLGMYPGTLTVDDVIVIATHREQQKQLRQRFEIVGLKGVRVTDAESVQGSEAKIVAVSLVSQGGAAVGTLPFPSGHTMGTITTRGKHLLIVVGNFNALRASPEWKDWSKLVLAPSNCTVETYQSDTDRFIETFKHLPVPQVTAVKDFVPKLDQRKLLAAAIDTTELKIREDPESYFIGTVVGYDSEFNFCPVVRNLDLHPFDVLIDEDANTNQNELYWKPLACIGDLVGVRLVPQMSRWVPIRPNDSCHSRNRSIPFASPPPPSHEATLKALRLRAKVNLVSDFPTVPTVLHFGTKYVRPRGIICCVLQRGVLPAVQGKFVNSSGFVPFDSGIPCYDYQSNDARNGRKVAQLLRAPSSLPFYNIGDREQLLTVPQWQPKIAAPSAFAQPETCELITQSCGFQMRDAAAGMKEVAFFFPVVHLTEAPLPTEQETATLFPPQHPAGDGPRLCPNQVQEAVKVSFVYVLESHTFLNLRGSVSLVRPSSPKQGATSAMVELLANAAAAQLLLKVLRPLALFVRQDRILSCAGFTDIGTPLPEVFMQPTTPPPHGPIQGVVSAFPLSTRATRSHTTYFDQVVAAQLYLAAKLDESTMDLKSLDTQQWLQRVPSACVWFNGCVRCDKAVLN</sequence>
<dbReference type="EMBL" id="CYKH01001783">
    <property type="protein sequence ID" value="CUG90005.1"/>
    <property type="molecule type" value="Genomic_DNA"/>
</dbReference>
<dbReference type="Pfam" id="PF13087">
    <property type="entry name" value="AAA_12"/>
    <property type="match status" value="1"/>
</dbReference>
<feature type="domain" description="DNA2/NAM7 helicase-like C-terminal" evidence="6">
    <location>
        <begin position="661"/>
        <end position="849"/>
    </location>
</feature>
<keyword evidence="8" id="KW-1185">Reference proteome</keyword>
<keyword evidence="4" id="KW-0067">ATP-binding</keyword>
<evidence type="ECO:0000256" key="2">
    <source>
        <dbReference type="ARBA" id="ARBA00022801"/>
    </source>
</evidence>
<gene>
    <name evidence="7" type="ORF">BSAL_24525</name>
</gene>
<keyword evidence="2" id="KW-0378">Hydrolase</keyword>
<dbReference type="VEuPathDB" id="TriTrypDB:BSAL_24525"/>
<reference evidence="8" key="1">
    <citation type="submission" date="2015-09" db="EMBL/GenBank/DDBJ databases">
        <authorList>
            <consortium name="Pathogen Informatics"/>
        </authorList>
    </citation>
    <scope>NUCLEOTIDE SEQUENCE [LARGE SCALE GENOMIC DNA]</scope>
    <source>
        <strain evidence="8">Lake Konstanz</strain>
    </source>
</reference>
<dbReference type="PANTHER" id="PTHR43788">
    <property type="entry name" value="DNA2/NAM7 HELICASE FAMILY MEMBER"/>
    <property type="match status" value="1"/>
</dbReference>
<dbReference type="SUPFAM" id="SSF52540">
    <property type="entry name" value="P-loop containing nucleoside triphosphate hydrolases"/>
    <property type="match status" value="1"/>
</dbReference>
<dbReference type="Gene3D" id="3.40.50.300">
    <property type="entry name" value="P-loop containing nucleotide triphosphate hydrolases"/>
    <property type="match status" value="2"/>
</dbReference>
<evidence type="ECO:0000256" key="1">
    <source>
        <dbReference type="ARBA" id="ARBA00022741"/>
    </source>
</evidence>
<feature type="compositionally biased region" description="Basic and acidic residues" evidence="5">
    <location>
        <begin position="412"/>
        <end position="432"/>
    </location>
</feature>
<keyword evidence="1" id="KW-0547">Nucleotide-binding</keyword>
<dbReference type="GO" id="GO:0043139">
    <property type="term" value="F:5'-3' DNA helicase activity"/>
    <property type="evidence" value="ECO:0007669"/>
    <property type="project" value="TreeGrafter"/>
</dbReference>
<evidence type="ECO:0000313" key="8">
    <source>
        <dbReference type="Proteomes" id="UP000051952"/>
    </source>
</evidence>
<organism evidence="7 8">
    <name type="scientific">Bodo saltans</name>
    <name type="common">Flagellated protozoan</name>
    <dbReference type="NCBI Taxonomy" id="75058"/>
    <lineage>
        <taxon>Eukaryota</taxon>
        <taxon>Discoba</taxon>
        <taxon>Euglenozoa</taxon>
        <taxon>Kinetoplastea</taxon>
        <taxon>Metakinetoplastina</taxon>
        <taxon>Eubodonida</taxon>
        <taxon>Bodonidae</taxon>
        <taxon>Bodo</taxon>
    </lineage>
</organism>
<evidence type="ECO:0000256" key="5">
    <source>
        <dbReference type="SAM" id="MobiDB-lite"/>
    </source>
</evidence>
<proteinExistence type="predicted"/>
<keyword evidence="3" id="KW-0347">Helicase</keyword>
<name>A0A0S4JNB8_BODSA</name>
<dbReference type="InterPro" id="IPR050534">
    <property type="entry name" value="Coronavir_polyprotein_1ab"/>
</dbReference>
<dbReference type="OrthoDB" id="6513042at2759"/>
<dbReference type="GO" id="GO:0005524">
    <property type="term" value="F:ATP binding"/>
    <property type="evidence" value="ECO:0007669"/>
    <property type="project" value="UniProtKB-KW"/>
</dbReference>
<evidence type="ECO:0000259" key="6">
    <source>
        <dbReference type="Pfam" id="PF13087"/>
    </source>
</evidence>
<dbReference type="PANTHER" id="PTHR43788:SF8">
    <property type="entry name" value="DNA-BINDING PROTEIN SMUBP-2"/>
    <property type="match status" value="1"/>
</dbReference>